<dbReference type="InterPro" id="IPR011598">
    <property type="entry name" value="bHLH_dom"/>
</dbReference>
<evidence type="ECO:0000256" key="5">
    <source>
        <dbReference type="SAM" id="MobiDB-lite"/>
    </source>
</evidence>
<dbReference type="PANTHER" id="PTHR46117:SF3">
    <property type="entry name" value="FI24210P1"/>
    <property type="match status" value="1"/>
</dbReference>
<dbReference type="SUPFAM" id="SSF47459">
    <property type="entry name" value="HLH, helix-loop-helix DNA-binding domain"/>
    <property type="match status" value="1"/>
</dbReference>
<feature type="compositionally biased region" description="Polar residues" evidence="5">
    <location>
        <begin position="548"/>
        <end position="558"/>
    </location>
</feature>
<dbReference type="Pfam" id="PF00010">
    <property type="entry name" value="HLH"/>
    <property type="match status" value="1"/>
</dbReference>
<dbReference type="GO" id="GO:0000981">
    <property type="term" value="F:DNA-binding transcription factor activity, RNA polymerase II-specific"/>
    <property type="evidence" value="ECO:0007669"/>
    <property type="project" value="TreeGrafter"/>
</dbReference>
<feature type="compositionally biased region" description="Polar residues" evidence="5">
    <location>
        <begin position="1"/>
        <end position="21"/>
    </location>
</feature>
<keyword evidence="6" id="KW-0472">Membrane</keyword>
<evidence type="ECO:0000256" key="1">
    <source>
        <dbReference type="ARBA" id="ARBA00004123"/>
    </source>
</evidence>
<evidence type="ECO:0000256" key="6">
    <source>
        <dbReference type="SAM" id="Phobius"/>
    </source>
</evidence>
<accession>V5EP66</accession>
<dbReference type="PANTHER" id="PTHR46117">
    <property type="entry name" value="FI24210P1"/>
    <property type="match status" value="1"/>
</dbReference>
<dbReference type="Proteomes" id="UP000019377">
    <property type="component" value="Unassembled WGS sequence"/>
</dbReference>
<organism evidence="8 9">
    <name type="scientific">Kalmanozyma brasiliensis (strain GHG001)</name>
    <name type="common">Yeast</name>
    <name type="synonym">Pseudozyma brasiliensis</name>
    <dbReference type="NCBI Taxonomy" id="1365824"/>
    <lineage>
        <taxon>Eukaryota</taxon>
        <taxon>Fungi</taxon>
        <taxon>Dikarya</taxon>
        <taxon>Basidiomycota</taxon>
        <taxon>Ustilaginomycotina</taxon>
        <taxon>Ustilaginomycetes</taxon>
        <taxon>Ustilaginales</taxon>
        <taxon>Ustilaginaceae</taxon>
        <taxon>Kalmanozyma</taxon>
    </lineage>
</organism>
<protein>
    <recommendedName>
        <fullName evidence="7">BHLH domain-containing protein</fullName>
    </recommendedName>
</protein>
<dbReference type="PROSITE" id="PS50888">
    <property type="entry name" value="BHLH"/>
    <property type="match status" value="1"/>
</dbReference>
<dbReference type="GO" id="GO:0000978">
    <property type="term" value="F:RNA polymerase II cis-regulatory region sequence-specific DNA binding"/>
    <property type="evidence" value="ECO:0007669"/>
    <property type="project" value="TreeGrafter"/>
</dbReference>
<feature type="compositionally biased region" description="Basic residues" evidence="5">
    <location>
        <begin position="28"/>
        <end position="39"/>
    </location>
</feature>
<evidence type="ECO:0000313" key="8">
    <source>
        <dbReference type="EMBL" id="EST04718.1"/>
    </source>
</evidence>
<keyword evidence="6" id="KW-1133">Transmembrane helix</keyword>
<dbReference type="InterPro" id="IPR036638">
    <property type="entry name" value="HLH_DNA-bd_sf"/>
</dbReference>
<dbReference type="STRING" id="1365824.V5EP66"/>
<feature type="transmembrane region" description="Helical" evidence="6">
    <location>
        <begin position="299"/>
        <end position="318"/>
    </location>
</feature>
<feature type="region of interest" description="Disordered" evidence="5">
    <location>
        <begin position="537"/>
        <end position="558"/>
    </location>
</feature>
<keyword evidence="9" id="KW-1185">Reference proteome</keyword>
<keyword evidence="4" id="KW-0539">Nucleus</keyword>
<dbReference type="Gene3D" id="4.10.280.10">
    <property type="entry name" value="Helix-loop-helix DNA-binding domain"/>
    <property type="match status" value="1"/>
</dbReference>
<gene>
    <name evidence="8" type="ORF">PSEUBRA_SCAF8g02095</name>
</gene>
<dbReference type="GO" id="GO:0005634">
    <property type="term" value="C:nucleus"/>
    <property type="evidence" value="ECO:0007669"/>
    <property type="project" value="UniProtKB-SubCell"/>
</dbReference>
<evidence type="ECO:0000256" key="3">
    <source>
        <dbReference type="ARBA" id="ARBA00023163"/>
    </source>
</evidence>
<evidence type="ECO:0000256" key="2">
    <source>
        <dbReference type="ARBA" id="ARBA00023015"/>
    </source>
</evidence>
<feature type="region of interest" description="Disordered" evidence="5">
    <location>
        <begin position="606"/>
        <end position="652"/>
    </location>
</feature>
<keyword evidence="6" id="KW-0812">Transmembrane</keyword>
<evidence type="ECO:0000313" key="9">
    <source>
        <dbReference type="Proteomes" id="UP000019377"/>
    </source>
</evidence>
<dbReference type="eggNOG" id="ENOG502RSBQ">
    <property type="taxonomic scope" value="Eukaryota"/>
</dbReference>
<dbReference type="EMBL" id="KI545894">
    <property type="protein sequence ID" value="EST04718.1"/>
    <property type="molecule type" value="Genomic_DNA"/>
</dbReference>
<keyword evidence="3" id="KW-0804">Transcription</keyword>
<feature type="compositionally biased region" description="Low complexity" evidence="5">
    <location>
        <begin position="377"/>
        <end position="397"/>
    </location>
</feature>
<feature type="domain" description="BHLH" evidence="7">
    <location>
        <begin position="36"/>
        <end position="94"/>
    </location>
</feature>
<comment type="subcellular location">
    <subcellularLocation>
        <location evidence="1">Nucleus</location>
    </subcellularLocation>
</comment>
<evidence type="ECO:0000259" key="7">
    <source>
        <dbReference type="PROSITE" id="PS50888"/>
    </source>
</evidence>
<evidence type="ECO:0000256" key="4">
    <source>
        <dbReference type="ARBA" id="ARBA00023242"/>
    </source>
</evidence>
<feature type="region of interest" description="Disordered" evidence="5">
    <location>
        <begin position="326"/>
        <end position="413"/>
    </location>
</feature>
<proteinExistence type="predicted"/>
<feature type="compositionally biased region" description="Basic and acidic residues" evidence="5">
    <location>
        <begin position="399"/>
        <end position="413"/>
    </location>
</feature>
<keyword evidence="2" id="KW-0805">Transcription regulation</keyword>
<dbReference type="HOGENOM" id="CLU_420405_0_0_1"/>
<reference evidence="9" key="1">
    <citation type="journal article" date="2013" name="Genome Announc.">
        <title>Draft genome sequence of Pseudozyma brasiliensis sp. nov. strain GHG001, a high producer of endo-1,4-xylanase isolated from an insect pest of sugarcane.</title>
        <authorList>
            <person name="Oliveira J.V.D.C."/>
            <person name="dos Santos R.A.C."/>
            <person name="Borges T.A."/>
            <person name="Riano-Pachon D.M."/>
            <person name="Goldman G.H."/>
        </authorList>
    </citation>
    <scope>NUCLEOTIDE SEQUENCE [LARGE SCALE GENOMIC DNA]</scope>
    <source>
        <strain evidence="9">GHG001</strain>
    </source>
</reference>
<name>V5EP66_KALBG</name>
<feature type="compositionally biased region" description="Basic and acidic residues" evidence="5">
    <location>
        <begin position="101"/>
        <end position="113"/>
    </location>
</feature>
<dbReference type="AlphaFoldDB" id="V5EP66"/>
<feature type="region of interest" description="Disordered" evidence="5">
    <location>
        <begin position="1"/>
        <end position="44"/>
    </location>
</feature>
<feature type="compositionally biased region" description="Basic and acidic residues" evidence="5">
    <location>
        <begin position="624"/>
        <end position="639"/>
    </location>
</feature>
<dbReference type="OrthoDB" id="690068at2759"/>
<dbReference type="InterPro" id="IPR051732">
    <property type="entry name" value="USF"/>
</dbReference>
<dbReference type="GO" id="GO:0046983">
    <property type="term" value="F:protein dimerization activity"/>
    <property type="evidence" value="ECO:0007669"/>
    <property type="project" value="InterPro"/>
</dbReference>
<dbReference type="OMA" id="YANIADG"/>
<sequence length="652" mass="70055">MASSSTKIASGSCSSTETGEQLLNKDGTRRKSRVLRRKTDHSIIERRRREKINEKLVALQNLVPACRKECQDLIERKFTTPARANDAGDTVSAPRQNAKRKREEEKVDKAKKDMSDKISTSMVLEKLCIISHTLDFVVKLQEENKALRALPGALPPNSVSYLSRQRLPSILQAAVGLEASGSNLRDSKLTRPKIPAALRYTDAPAADADADPVLSSMPDSELFPVADSRQHEPKKGAGRASTYNQDLVGKQTGNGYVFSKHANSDLTISDAGAALFTLFSRRDSPVSRPPLVPNSNSRLLIGLVIVCIIAVGLLTLAAQEMWKRLQAAVQPRSPRRRRSGDGRSARVLYRNDGGYGSQHTNGIAVPSLEEEEERIKTPPSLSRRTSSAAASPLTPSPHTESRSDSDDEEVERKASNDLRYFSLPFGIGIGYSYANIADGREARMRISRIAAKRSRSRGSSSMALSSGALPIAGTTAVSGTDGLRSRTRSLKELCRDAFVGTTSRDIGVISEEEGDGEMTAVSTPRWGSSLVSFDLPDSDRGSGAVTPTGPSVHTSTTSGIALEDLASQSGKGRYFAPDGAASSSGHTLIDLGLGTPEIAVSDPVGITRPASTPGVMPSQVARHPQVEQLRREGRSETGKRVGKGTPTNAKLH</sequence>
<feature type="region of interest" description="Disordered" evidence="5">
    <location>
        <begin position="84"/>
        <end position="113"/>
    </location>
</feature>
<dbReference type="SMART" id="SM00353">
    <property type="entry name" value="HLH"/>
    <property type="match status" value="1"/>
</dbReference>